<dbReference type="AlphaFoldDB" id="A0A5B0P3T6"/>
<dbReference type="Pfam" id="PF01494">
    <property type="entry name" value="FAD_binding_3"/>
    <property type="match status" value="1"/>
</dbReference>
<keyword evidence="4" id="KW-1133">Transmembrane helix</keyword>
<evidence type="ECO:0000313" key="7">
    <source>
        <dbReference type="Proteomes" id="UP000325313"/>
    </source>
</evidence>
<keyword evidence="4" id="KW-0472">Membrane</keyword>
<evidence type="ECO:0000256" key="1">
    <source>
        <dbReference type="ARBA" id="ARBA00022630"/>
    </source>
</evidence>
<gene>
    <name evidence="6" type="ORF">PGTUg99_012126</name>
</gene>
<dbReference type="Gene3D" id="3.50.50.60">
    <property type="entry name" value="FAD/NAD(P)-binding domain"/>
    <property type="match status" value="1"/>
</dbReference>
<dbReference type="Proteomes" id="UP000325313">
    <property type="component" value="Unassembled WGS sequence"/>
</dbReference>
<comment type="caution">
    <text evidence="6">The sequence shown here is derived from an EMBL/GenBank/DDBJ whole genome shotgun (WGS) entry which is preliminary data.</text>
</comment>
<evidence type="ECO:0000256" key="4">
    <source>
        <dbReference type="SAM" id="Phobius"/>
    </source>
</evidence>
<proteinExistence type="predicted"/>
<keyword evidence="2" id="KW-0274">FAD</keyword>
<evidence type="ECO:0000259" key="5">
    <source>
        <dbReference type="Pfam" id="PF01494"/>
    </source>
</evidence>
<evidence type="ECO:0000256" key="2">
    <source>
        <dbReference type="ARBA" id="ARBA00022827"/>
    </source>
</evidence>
<feature type="transmembrane region" description="Helical" evidence="4">
    <location>
        <begin position="12"/>
        <end position="31"/>
    </location>
</feature>
<dbReference type="SUPFAM" id="SSF51905">
    <property type="entry name" value="FAD/NAD(P)-binding domain"/>
    <property type="match status" value="1"/>
</dbReference>
<sequence length="418" mass="45649">MTDSNHAPPKSLRVLISGAGIGGLVAAYWLGKAGASVTVLERAGEIRREGHVIGIRKEALPIVESMGLGEALRGRKTGELGLRIVDGFHNAWASIPLSDAGFTCPLQIHRGDLVAALYEATKDKASFIYEDSIDTVEEINETLRVTLSNRKSQALDFDVLMVAEGMRSHTRAKIFNRPVQEPILSLGLLVATFSFESDQAWASCYHIPDHRAILVRPDRHGRAYAHAICRGRSRKPAIGPQPSKDQHRAQFFQLFQKTGWESERITKALGEAGDLHIQEVAQVRCKVWSKGRTVLLGDSAYCPSPIGGMGATAAIIGGYNLAVELIKNPADPQAAFRAYELSLRPWIDAIQKPAPAIAKLGLPETRLGILSLHFLVYLYFASPARLLLLPLILLLKQFGFFKPTSPPPVPSPSVFAQS</sequence>
<evidence type="ECO:0000313" key="6">
    <source>
        <dbReference type="EMBL" id="KAA1095626.1"/>
    </source>
</evidence>
<dbReference type="InterPro" id="IPR002938">
    <property type="entry name" value="FAD-bd"/>
</dbReference>
<keyword evidence="1" id="KW-0285">Flavoprotein</keyword>
<name>A0A5B0P3T6_PUCGR</name>
<dbReference type="InterPro" id="IPR036188">
    <property type="entry name" value="FAD/NAD-bd_sf"/>
</dbReference>
<organism evidence="6 7">
    <name type="scientific">Puccinia graminis f. sp. tritici</name>
    <dbReference type="NCBI Taxonomy" id="56615"/>
    <lineage>
        <taxon>Eukaryota</taxon>
        <taxon>Fungi</taxon>
        <taxon>Dikarya</taxon>
        <taxon>Basidiomycota</taxon>
        <taxon>Pucciniomycotina</taxon>
        <taxon>Pucciniomycetes</taxon>
        <taxon>Pucciniales</taxon>
        <taxon>Pucciniaceae</taxon>
        <taxon>Puccinia</taxon>
    </lineage>
</organism>
<keyword evidence="4" id="KW-0812">Transmembrane</keyword>
<reference evidence="6 7" key="1">
    <citation type="submission" date="2019-05" db="EMBL/GenBank/DDBJ databases">
        <title>Emergence of the Ug99 lineage of the wheat stem rust pathogen through somatic hybridization.</title>
        <authorList>
            <person name="Li F."/>
            <person name="Upadhyaya N.M."/>
            <person name="Sperschneider J."/>
            <person name="Matny O."/>
            <person name="Nguyen-Phuc H."/>
            <person name="Mago R."/>
            <person name="Raley C."/>
            <person name="Miller M.E."/>
            <person name="Silverstein K.A.T."/>
            <person name="Henningsen E."/>
            <person name="Hirsch C.D."/>
            <person name="Visser B."/>
            <person name="Pretorius Z.A."/>
            <person name="Steffenson B.J."/>
            <person name="Schwessinger B."/>
            <person name="Dodds P.N."/>
            <person name="Figueroa M."/>
        </authorList>
    </citation>
    <scope>NUCLEOTIDE SEQUENCE [LARGE SCALE GENOMIC DNA]</scope>
    <source>
        <strain evidence="6 7">Ug99</strain>
    </source>
</reference>
<evidence type="ECO:0000256" key="3">
    <source>
        <dbReference type="ARBA" id="ARBA00023002"/>
    </source>
</evidence>
<dbReference type="PRINTS" id="PR00420">
    <property type="entry name" value="RNGMNOXGNASE"/>
</dbReference>
<feature type="transmembrane region" description="Helical" evidence="4">
    <location>
        <begin position="374"/>
        <end position="395"/>
    </location>
</feature>
<dbReference type="Gene3D" id="3.30.9.10">
    <property type="entry name" value="D-Amino Acid Oxidase, subunit A, domain 2"/>
    <property type="match status" value="1"/>
</dbReference>
<accession>A0A5B0P3T6</accession>
<dbReference type="InterPro" id="IPR051704">
    <property type="entry name" value="FAD_aromatic-hydroxylase"/>
</dbReference>
<protein>
    <recommendedName>
        <fullName evidence="5">FAD-binding domain-containing protein</fullName>
    </recommendedName>
</protein>
<feature type="domain" description="FAD-binding" evidence="5">
    <location>
        <begin position="13"/>
        <end position="327"/>
    </location>
</feature>
<keyword evidence="3" id="KW-0560">Oxidoreductase</keyword>
<dbReference type="GO" id="GO:0016491">
    <property type="term" value="F:oxidoreductase activity"/>
    <property type="evidence" value="ECO:0007669"/>
    <property type="project" value="UniProtKB-KW"/>
</dbReference>
<dbReference type="GO" id="GO:0071949">
    <property type="term" value="F:FAD binding"/>
    <property type="evidence" value="ECO:0007669"/>
    <property type="project" value="InterPro"/>
</dbReference>
<dbReference type="EMBL" id="VDEP01000371">
    <property type="protein sequence ID" value="KAA1095626.1"/>
    <property type="molecule type" value="Genomic_DNA"/>
</dbReference>
<dbReference type="PANTHER" id="PTHR46865">
    <property type="entry name" value="OXIDOREDUCTASE-RELATED"/>
    <property type="match status" value="1"/>
</dbReference>
<dbReference type="PANTHER" id="PTHR46865:SF2">
    <property type="entry name" value="MONOOXYGENASE"/>
    <property type="match status" value="1"/>
</dbReference>